<dbReference type="OrthoDB" id="9812878at2"/>
<evidence type="ECO:0000256" key="7">
    <source>
        <dbReference type="SAM" id="SignalP"/>
    </source>
</evidence>
<keyword evidence="5 6" id="KW-0449">Lipoprotein</keyword>
<dbReference type="PANTHER" id="PTHR30429:SF0">
    <property type="entry name" value="METHIONINE-BINDING LIPOPROTEIN METQ"/>
    <property type="match status" value="1"/>
</dbReference>
<reference evidence="9" key="1">
    <citation type="submission" date="2017-11" db="EMBL/GenBank/DDBJ databases">
        <authorList>
            <person name="Chan K.G."/>
            <person name="Lee L.S."/>
        </authorList>
    </citation>
    <scope>NUCLEOTIDE SEQUENCE [LARGE SCALE GENOMIC DNA]</scope>
    <source>
        <strain evidence="9">DSM 100970</strain>
    </source>
</reference>
<protein>
    <recommendedName>
        <fullName evidence="6">Lipoprotein</fullName>
    </recommendedName>
</protein>
<proteinExistence type="inferred from homology"/>
<feature type="chain" id="PRO_5014399757" description="Lipoprotein" evidence="7">
    <location>
        <begin position="21"/>
        <end position="268"/>
    </location>
</feature>
<evidence type="ECO:0000256" key="2">
    <source>
        <dbReference type="ARBA" id="ARBA00022729"/>
    </source>
</evidence>
<dbReference type="Proteomes" id="UP000236655">
    <property type="component" value="Chromosome"/>
</dbReference>
<dbReference type="PANTHER" id="PTHR30429">
    <property type="entry name" value="D-METHIONINE-BINDING LIPOPROTEIN METQ"/>
    <property type="match status" value="1"/>
</dbReference>
<dbReference type="InterPro" id="IPR004872">
    <property type="entry name" value="Lipoprotein_NlpA"/>
</dbReference>
<dbReference type="PIRSF" id="PIRSF002854">
    <property type="entry name" value="MetQ"/>
    <property type="match status" value="1"/>
</dbReference>
<dbReference type="RefSeq" id="WP_102951542.1">
    <property type="nucleotide sequence ID" value="NZ_CP024847.1"/>
</dbReference>
<evidence type="ECO:0000256" key="3">
    <source>
        <dbReference type="ARBA" id="ARBA00023136"/>
    </source>
</evidence>
<dbReference type="Pfam" id="PF03180">
    <property type="entry name" value="Lipoprotein_9"/>
    <property type="match status" value="1"/>
</dbReference>
<dbReference type="GO" id="GO:0016020">
    <property type="term" value="C:membrane"/>
    <property type="evidence" value="ECO:0007669"/>
    <property type="project" value="UniProtKB-SubCell"/>
</dbReference>
<dbReference type="SUPFAM" id="SSF53850">
    <property type="entry name" value="Periplasmic binding protein-like II"/>
    <property type="match status" value="1"/>
</dbReference>
<comment type="similarity">
    <text evidence="6">Belongs to the nlpA lipoprotein family.</text>
</comment>
<dbReference type="CDD" id="cd13597">
    <property type="entry name" value="PBP2_lipoprotein_Tp32"/>
    <property type="match status" value="1"/>
</dbReference>
<evidence type="ECO:0000313" key="8">
    <source>
        <dbReference type="EMBL" id="AUR52246.1"/>
    </source>
</evidence>
<keyword evidence="9" id="KW-1185">Reference proteome</keyword>
<evidence type="ECO:0000256" key="1">
    <source>
        <dbReference type="ARBA" id="ARBA00004635"/>
    </source>
</evidence>
<accession>A0A2I7N6Z5</accession>
<name>A0A2I7N6Z5_9NEIS</name>
<organism evidence="8 9">
    <name type="scientific">Aquella oligotrophica</name>
    <dbReference type="NCBI Taxonomy" id="2067065"/>
    <lineage>
        <taxon>Bacteria</taxon>
        <taxon>Pseudomonadati</taxon>
        <taxon>Pseudomonadota</taxon>
        <taxon>Betaproteobacteria</taxon>
        <taxon>Neisseriales</taxon>
        <taxon>Neisseriaceae</taxon>
        <taxon>Aquella</taxon>
    </lineage>
</organism>
<keyword evidence="2 7" id="KW-0732">Signal</keyword>
<comment type="subcellular location">
    <subcellularLocation>
        <location evidence="1">Membrane</location>
        <topology evidence="1">Lipid-anchor</topology>
    </subcellularLocation>
</comment>
<evidence type="ECO:0000256" key="6">
    <source>
        <dbReference type="PIRNR" id="PIRNR002854"/>
    </source>
</evidence>
<sequence>MRKLLLTLALGVGIATGTYANETITIGASPVPHAEMLKFVKPTLAKQGYDLKITEFSDYITPNLAVIQKQLDANFFQHQPYLDQYNKDHGSNLVALVKVHLEPMGIYADKATEAKFATSKKATDITKGAKIGVPNDPTNEGRALNILQANGILKIKAGVPYPTKKDIAANPYNVQIIELDPAMLPRSLKGSQINLAVINSNIAMQSGMKPTRDAVILESKDSPFANLIAVRPDEVNQPKMKALAKAMTSPEMKKFIEQKYDGAVIPAF</sequence>
<dbReference type="EMBL" id="CP024847">
    <property type="protein sequence ID" value="AUR52246.1"/>
    <property type="molecule type" value="Genomic_DNA"/>
</dbReference>
<dbReference type="Gene3D" id="3.40.190.10">
    <property type="entry name" value="Periplasmic binding protein-like II"/>
    <property type="match status" value="2"/>
</dbReference>
<dbReference type="KEGG" id="nba:CUN60_08040"/>
<keyword evidence="4" id="KW-0564">Palmitate</keyword>
<evidence type="ECO:0000313" key="9">
    <source>
        <dbReference type="Proteomes" id="UP000236655"/>
    </source>
</evidence>
<evidence type="ECO:0000256" key="4">
    <source>
        <dbReference type="ARBA" id="ARBA00023139"/>
    </source>
</evidence>
<evidence type="ECO:0000256" key="5">
    <source>
        <dbReference type="ARBA" id="ARBA00023288"/>
    </source>
</evidence>
<gene>
    <name evidence="8" type="ORF">CUN60_08040</name>
</gene>
<feature type="signal peptide" evidence="7">
    <location>
        <begin position="1"/>
        <end position="20"/>
    </location>
</feature>
<dbReference type="AlphaFoldDB" id="A0A2I7N6Z5"/>
<keyword evidence="3" id="KW-0472">Membrane</keyword>